<evidence type="ECO:0000259" key="2">
    <source>
        <dbReference type="Pfam" id="PF20209"/>
    </source>
</evidence>
<dbReference type="EMBL" id="FQNC01000042">
    <property type="protein sequence ID" value="SGY39231.1"/>
    <property type="molecule type" value="Genomic_DNA"/>
</dbReference>
<gene>
    <name evidence="3" type="primary">BQ5605_C003g02179</name>
    <name evidence="3" type="ORF">BQ5605_C003G02179</name>
</gene>
<keyword evidence="4" id="KW-1185">Reference proteome</keyword>
<dbReference type="InterPro" id="IPR046700">
    <property type="entry name" value="DUF6570"/>
</dbReference>
<sequence>MVQPSSTVDCASRRRVIRQHLGAWLDKRQSLLPTWRAMIRCSLRQLALSNVKLRLEQLQILCQTHNLQGYSFRRSRARELFLRILLSSCTETCPACESGYIFKRSTAIDILVPRRHCVPRHTVYRHKTLESCQAELSKEILEREERSLTENATQNRRAATNNDSRADDDTRLRRTTQASQAERSSPYTPASARLQAEIRAEWNQVFGHEAHWVAESVLKCRDRGILEALTDVHLRSDLRPTTYDFEEWRAAIIDPRGLHRRNDLEGQPIYFATADSESSVQCSLCPGCYQSLFTCKAAPTKPARSLSNRLYRAIEHLPPDVKGCFSGASQLELLVTARARAYKIVYKITKFGDPNAQQKCTRGNTLIFSQNTAAFTDILPMSVEQLADSVCVLFCGAEANLTELDKCRPIIVRQGKVKRMLEWLSQVCVFSCEHLPPERQQPQHLIREIGLELVTSEALATQGMEFKLRCLFSEHVATAWNLENGQSIEVNMPNLTAKPQVVFTHHQLIIPKV</sequence>
<protein>
    <submittedName>
        <fullName evidence="3">BQ5605_C003g02179 protein</fullName>
    </submittedName>
</protein>
<feature type="domain" description="DUF6570" evidence="2">
    <location>
        <begin position="300"/>
        <end position="426"/>
    </location>
</feature>
<name>A0A2X0MVI2_9BASI</name>
<dbReference type="Pfam" id="PF20209">
    <property type="entry name" value="DUF6570"/>
    <property type="match status" value="1"/>
</dbReference>
<feature type="compositionally biased region" description="Polar residues" evidence="1">
    <location>
        <begin position="177"/>
        <end position="188"/>
    </location>
</feature>
<organism evidence="3 4">
    <name type="scientific">Microbotryum silenes-dioicae</name>
    <dbReference type="NCBI Taxonomy" id="796604"/>
    <lineage>
        <taxon>Eukaryota</taxon>
        <taxon>Fungi</taxon>
        <taxon>Dikarya</taxon>
        <taxon>Basidiomycota</taxon>
        <taxon>Pucciniomycotina</taxon>
        <taxon>Microbotryomycetes</taxon>
        <taxon>Microbotryales</taxon>
        <taxon>Microbotryaceae</taxon>
        <taxon>Microbotryum</taxon>
    </lineage>
</organism>
<feature type="compositionally biased region" description="Low complexity" evidence="1">
    <location>
        <begin position="151"/>
        <end position="162"/>
    </location>
</feature>
<dbReference type="Proteomes" id="UP000249464">
    <property type="component" value="Unassembled WGS sequence"/>
</dbReference>
<feature type="region of interest" description="Disordered" evidence="1">
    <location>
        <begin position="145"/>
        <end position="190"/>
    </location>
</feature>
<evidence type="ECO:0000313" key="4">
    <source>
        <dbReference type="Proteomes" id="UP000249464"/>
    </source>
</evidence>
<proteinExistence type="predicted"/>
<dbReference type="AlphaFoldDB" id="A0A2X0MVI2"/>
<evidence type="ECO:0000313" key="3">
    <source>
        <dbReference type="EMBL" id="SGY39231.1"/>
    </source>
</evidence>
<accession>A0A2X0MVI2</accession>
<evidence type="ECO:0000256" key="1">
    <source>
        <dbReference type="SAM" id="MobiDB-lite"/>
    </source>
</evidence>
<reference evidence="3 4" key="1">
    <citation type="submission" date="2016-11" db="EMBL/GenBank/DDBJ databases">
        <authorList>
            <person name="Jaros S."/>
            <person name="Januszkiewicz K."/>
            <person name="Wedrychowicz H."/>
        </authorList>
    </citation>
    <scope>NUCLEOTIDE SEQUENCE [LARGE SCALE GENOMIC DNA]</scope>
</reference>